<proteinExistence type="predicted"/>
<dbReference type="EMBL" id="KB743226">
    <property type="protein sequence ID" value="EOB00151.1"/>
    <property type="molecule type" value="Genomic_DNA"/>
</dbReference>
<reference evidence="3" key="1">
    <citation type="journal article" date="2013" name="Nat. Genet.">
        <title>The duck genome and transcriptome provide insight into an avian influenza virus reservoir species.</title>
        <authorList>
            <person name="Huang Y."/>
            <person name="Li Y."/>
            <person name="Burt D.W."/>
            <person name="Chen H."/>
            <person name="Zhang Y."/>
            <person name="Qian W."/>
            <person name="Kim H."/>
            <person name="Gan S."/>
            <person name="Zhao Y."/>
            <person name="Li J."/>
            <person name="Yi K."/>
            <person name="Feng H."/>
            <person name="Zhu P."/>
            <person name="Li B."/>
            <person name="Liu Q."/>
            <person name="Fairley S."/>
            <person name="Magor K.E."/>
            <person name="Du Z."/>
            <person name="Hu X."/>
            <person name="Goodman L."/>
            <person name="Tafer H."/>
            <person name="Vignal A."/>
            <person name="Lee T."/>
            <person name="Kim K.W."/>
            <person name="Sheng Z."/>
            <person name="An Y."/>
            <person name="Searle S."/>
            <person name="Herrero J."/>
            <person name="Groenen M.A."/>
            <person name="Crooijmans R.P."/>
            <person name="Faraut T."/>
            <person name="Cai Q."/>
            <person name="Webster R.G."/>
            <person name="Aldridge J.R."/>
            <person name="Warren W.C."/>
            <person name="Bartschat S."/>
            <person name="Kehr S."/>
            <person name="Marz M."/>
            <person name="Stadler P.F."/>
            <person name="Smith J."/>
            <person name="Kraus R.H."/>
            <person name="Zhao Y."/>
            <person name="Ren L."/>
            <person name="Fei J."/>
            <person name="Morisson M."/>
            <person name="Kaiser P."/>
            <person name="Griffin D.K."/>
            <person name="Rao M."/>
            <person name="Pitel F."/>
            <person name="Wang J."/>
            <person name="Li N."/>
        </authorList>
    </citation>
    <scope>NUCLEOTIDE SEQUENCE [LARGE SCALE GENOMIC DNA]</scope>
</reference>
<evidence type="ECO:0000256" key="1">
    <source>
        <dbReference type="SAM" id="MobiDB-lite"/>
    </source>
</evidence>
<organism evidence="2 3">
    <name type="scientific">Anas platyrhynchos</name>
    <name type="common">Mallard</name>
    <name type="synonym">Anas boschas</name>
    <dbReference type="NCBI Taxonomy" id="8839"/>
    <lineage>
        <taxon>Eukaryota</taxon>
        <taxon>Metazoa</taxon>
        <taxon>Chordata</taxon>
        <taxon>Craniata</taxon>
        <taxon>Vertebrata</taxon>
        <taxon>Euteleostomi</taxon>
        <taxon>Archelosauria</taxon>
        <taxon>Archosauria</taxon>
        <taxon>Dinosauria</taxon>
        <taxon>Saurischia</taxon>
        <taxon>Theropoda</taxon>
        <taxon>Coelurosauria</taxon>
        <taxon>Aves</taxon>
        <taxon>Neognathae</taxon>
        <taxon>Galloanserae</taxon>
        <taxon>Anseriformes</taxon>
        <taxon>Anatidae</taxon>
        <taxon>Anatinae</taxon>
        <taxon>Anas</taxon>
    </lineage>
</organism>
<evidence type="ECO:0000313" key="3">
    <source>
        <dbReference type="Proteomes" id="UP000296049"/>
    </source>
</evidence>
<protein>
    <submittedName>
        <fullName evidence="2">Uncharacterized protein</fullName>
    </submittedName>
</protein>
<dbReference type="Proteomes" id="UP000296049">
    <property type="component" value="Unassembled WGS sequence"/>
</dbReference>
<feature type="compositionally biased region" description="Polar residues" evidence="1">
    <location>
        <begin position="13"/>
        <end position="22"/>
    </location>
</feature>
<dbReference type="AlphaFoldDB" id="R0JRV9"/>
<gene>
    <name evidence="2" type="ORF">Anapl_03454</name>
</gene>
<sequence>MKIKALQEAPAAGTTNVPLSGQTGRGADNNPRHQAPKQTCLFLAEFGTSFLSRACHVQQRVVVGISSEHNRPRCMQQSEHLPAGDKEWSPRPRDSNEQSRSYSTPQNMSKFVLLLFAVGAKSWEYQEEPDSAEPEEPKMAKTSALFLPLSSSKSPFLCIEELLKTRLPEDCRATPKSMEMMDVAIRASKAGLWPASRRRLAPCSRTHQLARVSPTSCFQSPDQKDSSVLQTSAFQTKASAAKPKASDGIAGCPSAALGFVRIQPPACRVFKQLSCFLHPSYSREGSCQRTPARFPGITWKLRKATGPGRKGSSGVCVNSSWKAAQQGGRTGTGEGEAGGAGEGPERHHWHSCEQGGKGSLWKWSLKSSSDGSKDSTPAPSLDLCQKKAALVPVASAAYDSESPRAPRAGPLWKGQELPVAGCVALGVGSRPQQGAKSASAEAENPVNCPLGQWWKTNKAEIAARDWISKKWNGLQNPHPAATKCFDL</sequence>
<evidence type="ECO:0000313" key="2">
    <source>
        <dbReference type="EMBL" id="EOB00151.1"/>
    </source>
</evidence>
<feature type="region of interest" description="Disordered" evidence="1">
    <location>
        <begin position="73"/>
        <end position="104"/>
    </location>
</feature>
<accession>R0JRV9</accession>
<feature type="region of interest" description="Disordered" evidence="1">
    <location>
        <begin position="303"/>
        <end position="355"/>
    </location>
</feature>
<feature type="compositionally biased region" description="Gly residues" evidence="1">
    <location>
        <begin position="328"/>
        <end position="342"/>
    </location>
</feature>
<feature type="compositionally biased region" description="Basic and acidic residues" evidence="1">
    <location>
        <begin position="82"/>
        <end position="97"/>
    </location>
</feature>
<feature type="region of interest" description="Disordered" evidence="1">
    <location>
        <begin position="1"/>
        <end position="33"/>
    </location>
</feature>
<name>R0JRV9_ANAPL</name>
<keyword evidence="3" id="KW-1185">Reference proteome</keyword>